<dbReference type="GO" id="GO:0005886">
    <property type="term" value="C:plasma membrane"/>
    <property type="evidence" value="ECO:0007669"/>
    <property type="project" value="TreeGrafter"/>
</dbReference>
<evidence type="ECO:0000313" key="2">
    <source>
        <dbReference type="Proteomes" id="UP001153709"/>
    </source>
</evidence>
<evidence type="ECO:0008006" key="3">
    <source>
        <dbReference type="Google" id="ProtNLM"/>
    </source>
</evidence>
<protein>
    <recommendedName>
        <fullName evidence="3">Endonuclease/exonuclease/phosphatase family domain-containing protein 1</fullName>
    </recommendedName>
</protein>
<name>A0A9N9T704_DIABA</name>
<evidence type="ECO:0000313" key="1">
    <source>
        <dbReference type="EMBL" id="CAG9840057.1"/>
    </source>
</evidence>
<dbReference type="SUPFAM" id="SSF47781">
    <property type="entry name" value="RuvA domain 2-like"/>
    <property type="match status" value="2"/>
</dbReference>
<dbReference type="SUPFAM" id="SSF56219">
    <property type="entry name" value="DNase I-like"/>
    <property type="match status" value="1"/>
</dbReference>
<dbReference type="EMBL" id="OU898283">
    <property type="protein sequence ID" value="CAG9840057.1"/>
    <property type="molecule type" value="Genomic_DNA"/>
</dbReference>
<organism evidence="1 2">
    <name type="scientific">Diabrotica balteata</name>
    <name type="common">Banded cucumber beetle</name>
    <dbReference type="NCBI Taxonomy" id="107213"/>
    <lineage>
        <taxon>Eukaryota</taxon>
        <taxon>Metazoa</taxon>
        <taxon>Ecdysozoa</taxon>
        <taxon>Arthropoda</taxon>
        <taxon>Hexapoda</taxon>
        <taxon>Insecta</taxon>
        <taxon>Pterygota</taxon>
        <taxon>Neoptera</taxon>
        <taxon>Endopterygota</taxon>
        <taxon>Coleoptera</taxon>
        <taxon>Polyphaga</taxon>
        <taxon>Cucujiformia</taxon>
        <taxon>Chrysomeloidea</taxon>
        <taxon>Chrysomelidae</taxon>
        <taxon>Galerucinae</taxon>
        <taxon>Diabroticina</taxon>
        <taxon>Diabroticites</taxon>
        <taxon>Diabrotica</taxon>
    </lineage>
</organism>
<dbReference type="Gene3D" id="1.10.150.280">
    <property type="entry name" value="AF1531-like domain"/>
    <property type="match status" value="1"/>
</dbReference>
<dbReference type="Proteomes" id="UP001153709">
    <property type="component" value="Chromosome 8"/>
</dbReference>
<dbReference type="InterPro" id="IPR010994">
    <property type="entry name" value="RuvA_2-like"/>
</dbReference>
<keyword evidence="2" id="KW-1185">Reference proteome</keyword>
<dbReference type="OrthoDB" id="6237065at2759"/>
<proteinExistence type="predicted"/>
<reference evidence="1" key="1">
    <citation type="submission" date="2022-01" db="EMBL/GenBank/DDBJ databases">
        <authorList>
            <person name="King R."/>
        </authorList>
    </citation>
    <scope>NUCLEOTIDE SEQUENCE</scope>
</reference>
<dbReference type="InterPro" id="IPR036691">
    <property type="entry name" value="Endo/exonu/phosph_ase_sf"/>
</dbReference>
<dbReference type="Gene3D" id="3.60.10.10">
    <property type="entry name" value="Endonuclease/exonuclease/phosphatase"/>
    <property type="match status" value="1"/>
</dbReference>
<dbReference type="PANTHER" id="PTHR21180">
    <property type="entry name" value="ENDONUCLEASE/EXONUCLEASE/PHOSPHATASE FAMILY DOMAIN-CONTAINING PROTEIN 1"/>
    <property type="match status" value="1"/>
</dbReference>
<dbReference type="PANTHER" id="PTHR21180:SF32">
    <property type="entry name" value="ENDONUCLEASE_EXONUCLEASE_PHOSPHATASE FAMILY DOMAIN-CONTAINING PROTEIN 1"/>
    <property type="match status" value="1"/>
</dbReference>
<dbReference type="Gene3D" id="1.10.150.320">
    <property type="entry name" value="Photosystem II 12 kDa extrinsic protein"/>
    <property type="match status" value="1"/>
</dbReference>
<gene>
    <name evidence="1" type="ORF">DIABBA_LOCUS12756</name>
</gene>
<dbReference type="AlphaFoldDB" id="A0A9N9T704"/>
<dbReference type="InterPro" id="IPR051675">
    <property type="entry name" value="Endo/Exo/Phosphatase_dom_1"/>
</dbReference>
<dbReference type="Pfam" id="PF12836">
    <property type="entry name" value="HHH_3"/>
    <property type="match status" value="2"/>
</dbReference>
<accession>A0A9N9T704</accession>
<sequence>MVQNAITMGQNSSLPKGRRKSLRSFIKRSDSKANSLSHTFTLNENDDRVDRLNINIASEEELMTLDGVNREIAKSIVDHRRAIGRFRKVEDLAVVRGIGADKLQKLRPEICVSSRRSQSYTSSRAQSYDSLRSSESRLTLKSNRLVNVNKASVFELQNVIGVTQEIAAAIVHYRNKKGAFKHVDDLIKVKCLDNLRLATIGRYLTTEDDDEVFDIDENRPSILTNGYTMPNQSNNKPNGMPQRLAIRNGLSTSSAIDIFELLSAYSPRPVVREVFNFTRNDEPAVRVASWNLHEFAYEKAGNLGVKEVICRTILENGFSIVAVQDVQNVIALRIICDELNNPKLQRVKEWSKNNHHNWNFCMLDVHNSKLGFIYDSDGGVPVDLISLSEGPTDTKSECEALVASFRVGNINMQLVNLMLHKGTNIELLNQKFKELTTESDLLMVFIDFSDVRILTDDHFNIGNLQSVFSQNTNTTFVQHPAPGASSHTTNLLYNTKLQKHLTGTNGVVKQGLIHLAIPNGWSWGGPASPYCPVYAELFTNSTSDVAL</sequence>